<reference evidence="8" key="2">
    <citation type="journal article" date="2017" name="Nat. Plants">
        <title>The Aegilops tauschii genome reveals multiple impacts of transposons.</title>
        <authorList>
            <person name="Zhao G."/>
            <person name="Zou C."/>
            <person name="Li K."/>
            <person name="Wang K."/>
            <person name="Li T."/>
            <person name="Gao L."/>
            <person name="Zhang X."/>
            <person name="Wang H."/>
            <person name="Yang Z."/>
            <person name="Liu X."/>
            <person name="Jiang W."/>
            <person name="Mao L."/>
            <person name="Kong X."/>
            <person name="Jiao Y."/>
            <person name="Jia J."/>
        </authorList>
    </citation>
    <scope>NUCLEOTIDE SEQUENCE [LARGE SCALE GENOMIC DNA]</scope>
    <source>
        <strain evidence="8">cv. AL8/78</strain>
    </source>
</reference>
<evidence type="ECO:0000256" key="2">
    <source>
        <dbReference type="ARBA" id="ARBA00006081"/>
    </source>
</evidence>
<feature type="compositionally biased region" description="Basic and acidic residues" evidence="5">
    <location>
        <begin position="99"/>
        <end position="108"/>
    </location>
</feature>
<dbReference type="EnsemblPlants" id="AET2Gv20367600.1">
    <property type="protein sequence ID" value="AET2Gv20367600.1"/>
    <property type="gene ID" value="AET2Gv20367600"/>
</dbReference>
<dbReference type="PANTHER" id="PTHR31413">
    <property type="entry name" value="AFP HOMOLOG 2"/>
    <property type="match status" value="1"/>
</dbReference>
<keyword evidence="8" id="KW-1185">Reference proteome</keyword>
<evidence type="ECO:0000256" key="5">
    <source>
        <dbReference type="SAM" id="MobiDB-lite"/>
    </source>
</evidence>
<dbReference type="Pfam" id="PF07897">
    <property type="entry name" value="EAR"/>
    <property type="match status" value="1"/>
</dbReference>
<dbReference type="AlphaFoldDB" id="A0A453B521"/>
<evidence type="ECO:0000256" key="3">
    <source>
        <dbReference type="ARBA" id="ARBA00023242"/>
    </source>
</evidence>
<organism evidence="7 8">
    <name type="scientific">Aegilops tauschii subsp. strangulata</name>
    <name type="common">Goatgrass</name>
    <dbReference type="NCBI Taxonomy" id="200361"/>
    <lineage>
        <taxon>Eukaryota</taxon>
        <taxon>Viridiplantae</taxon>
        <taxon>Streptophyta</taxon>
        <taxon>Embryophyta</taxon>
        <taxon>Tracheophyta</taxon>
        <taxon>Spermatophyta</taxon>
        <taxon>Magnoliopsida</taxon>
        <taxon>Liliopsida</taxon>
        <taxon>Poales</taxon>
        <taxon>Poaceae</taxon>
        <taxon>BOP clade</taxon>
        <taxon>Pooideae</taxon>
        <taxon>Triticodae</taxon>
        <taxon>Triticeae</taxon>
        <taxon>Triticinae</taxon>
        <taxon>Aegilops</taxon>
    </lineage>
</organism>
<dbReference type="InterPro" id="IPR032310">
    <property type="entry name" value="NLS_NINJA_AFP-like"/>
</dbReference>
<dbReference type="Pfam" id="PF16136">
    <property type="entry name" value="NLS_NINJA_AFP"/>
    <property type="match status" value="1"/>
</dbReference>
<reference evidence="7" key="4">
    <citation type="submission" date="2019-03" db="UniProtKB">
        <authorList>
            <consortium name="EnsemblPlants"/>
        </authorList>
    </citation>
    <scope>IDENTIFICATION</scope>
</reference>
<evidence type="ECO:0000256" key="1">
    <source>
        <dbReference type="ARBA" id="ARBA00004123"/>
    </source>
</evidence>
<reference evidence="7" key="5">
    <citation type="journal article" date="2021" name="G3 (Bethesda)">
        <title>Aegilops tauschii genome assembly Aet v5.0 features greater sequence contiguity and improved annotation.</title>
        <authorList>
            <person name="Wang L."/>
            <person name="Zhu T."/>
            <person name="Rodriguez J.C."/>
            <person name="Deal K.R."/>
            <person name="Dubcovsky J."/>
            <person name="McGuire P.E."/>
            <person name="Lux T."/>
            <person name="Spannagl M."/>
            <person name="Mayer K.F.X."/>
            <person name="Baldrich P."/>
            <person name="Meyers B.C."/>
            <person name="Huo N."/>
            <person name="Gu Y.Q."/>
            <person name="Zhou H."/>
            <person name="Devos K.M."/>
            <person name="Bennetzen J.L."/>
            <person name="Unver T."/>
            <person name="Budak H."/>
            <person name="Gulick P.J."/>
            <person name="Galiba G."/>
            <person name="Kalapos B."/>
            <person name="Nelson D.R."/>
            <person name="Li P."/>
            <person name="You F.M."/>
            <person name="Luo M.C."/>
            <person name="Dvorak J."/>
        </authorList>
    </citation>
    <scope>NUCLEOTIDE SEQUENCE [LARGE SCALE GENOMIC DNA]</scope>
    <source>
        <strain evidence="7">cv. AL8/78</strain>
    </source>
</reference>
<feature type="region of interest" description="Disordered" evidence="5">
    <location>
        <begin position="74"/>
        <end position="140"/>
    </location>
</feature>
<evidence type="ECO:0000313" key="7">
    <source>
        <dbReference type="EnsemblPlants" id="AET2Gv20367600.1"/>
    </source>
</evidence>
<comment type="function">
    <text evidence="4">Acts as a negative regulator of abscisic acid (ABA) response.</text>
</comment>
<evidence type="ECO:0000313" key="8">
    <source>
        <dbReference type="Proteomes" id="UP000015105"/>
    </source>
</evidence>
<name>A0A453B521_AEGTS</name>
<dbReference type="GO" id="GO:0005634">
    <property type="term" value="C:nucleus"/>
    <property type="evidence" value="ECO:0007669"/>
    <property type="project" value="UniProtKB-SubCell"/>
</dbReference>
<dbReference type="GO" id="GO:0045892">
    <property type="term" value="P:negative regulation of DNA-templated transcription"/>
    <property type="evidence" value="ECO:0007669"/>
    <property type="project" value="TreeGrafter"/>
</dbReference>
<evidence type="ECO:0000259" key="6">
    <source>
        <dbReference type="Pfam" id="PF07897"/>
    </source>
</evidence>
<proteinExistence type="inferred from homology"/>
<dbReference type="Proteomes" id="UP000015105">
    <property type="component" value="Chromosome 2D"/>
</dbReference>
<evidence type="ECO:0000256" key="4">
    <source>
        <dbReference type="RuleBase" id="RU369029"/>
    </source>
</evidence>
<keyword evidence="3 4" id="KW-0539">Nucleus</keyword>
<dbReference type="PANTHER" id="PTHR31413:SF31">
    <property type="entry name" value="NINJA-FAMILY PROTEIN AFP3"/>
    <property type="match status" value="1"/>
</dbReference>
<protein>
    <recommendedName>
        <fullName evidence="4">Ninja-family protein</fullName>
    </recommendedName>
    <alternativeName>
        <fullName evidence="4">ABI-binding protein</fullName>
    </alternativeName>
</protein>
<comment type="similarity">
    <text evidence="2 4">Belongs to the Ninja family.</text>
</comment>
<reference evidence="7" key="3">
    <citation type="journal article" date="2017" name="Nature">
        <title>Genome sequence of the progenitor of the wheat D genome Aegilops tauschii.</title>
        <authorList>
            <person name="Luo M.C."/>
            <person name="Gu Y.Q."/>
            <person name="Puiu D."/>
            <person name="Wang H."/>
            <person name="Twardziok S.O."/>
            <person name="Deal K.R."/>
            <person name="Huo N."/>
            <person name="Zhu T."/>
            <person name="Wang L."/>
            <person name="Wang Y."/>
            <person name="McGuire P.E."/>
            <person name="Liu S."/>
            <person name="Long H."/>
            <person name="Ramasamy R.K."/>
            <person name="Rodriguez J.C."/>
            <person name="Van S.L."/>
            <person name="Yuan L."/>
            <person name="Wang Z."/>
            <person name="Xia Z."/>
            <person name="Xiao L."/>
            <person name="Anderson O.D."/>
            <person name="Ouyang S."/>
            <person name="Liang Y."/>
            <person name="Zimin A.V."/>
            <person name="Pertea G."/>
            <person name="Qi P."/>
            <person name="Bennetzen J.L."/>
            <person name="Dai X."/>
            <person name="Dawson M.W."/>
            <person name="Muller H.G."/>
            <person name="Kugler K."/>
            <person name="Rivarola-Duarte L."/>
            <person name="Spannagl M."/>
            <person name="Mayer K.F.X."/>
            <person name="Lu F.H."/>
            <person name="Bevan M.W."/>
            <person name="Leroy P."/>
            <person name="Li P."/>
            <person name="You F.M."/>
            <person name="Sun Q."/>
            <person name="Liu Z."/>
            <person name="Lyons E."/>
            <person name="Wicker T."/>
            <person name="Salzberg S.L."/>
            <person name="Devos K.M."/>
            <person name="Dvorak J."/>
        </authorList>
    </citation>
    <scope>NUCLEOTIDE SEQUENCE [LARGE SCALE GENOMIC DNA]</scope>
    <source>
        <strain evidence="7">cv. AL8/78</strain>
    </source>
</reference>
<dbReference type="GO" id="GO:0007165">
    <property type="term" value="P:signal transduction"/>
    <property type="evidence" value="ECO:0007669"/>
    <property type="project" value="InterPro"/>
</dbReference>
<dbReference type="InterPro" id="IPR012463">
    <property type="entry name" value="Ninja_motif"/>
</dbReference>
<sequence length="271" mass="29236">MASRDFLGRFGGEKGASSDKAGGGAGEPDEVVELSLGLSLGGCFGANSGRDAKKPRLVRSSSLAAMCSLPGTSDDIAAATPPPAPLMRTSSLPTETEEERWRRREMQSLKRLQAKRKRLERRTSMNSGKSGGSSSRDDAQEPLYPSAFQLRRSVVDQGNASSSMPEQGIHMLSPASLLLQLFATISLQFPLFYCASVLELFIQLPVKLSAIHAGRCHAELTVVLLVGDAWAEGGSNMSSVLCHGSCFGLVIYWDRFVRTLVEPMLLFRQIG</sequence>
<comment type="subcellular location">
    <subcellularLocation>
        <location evidence="1 4">Nucleus</location>
    </subcellularLocation>
</comment>
<dbReference type="InterPro" id="IPR031307">
    <property type="entry name" value="Ninja_fam"/>
</dbReference>
<feature type="region of interest" description="Disordered" evidence="5">
    <location>
        <begin position="1"/>
        <end position="29"/>
    </location>
</feature>
<feature type="domain" description="Ethylene-responsive binding factor-associated repression" evidence="6">
    <location>
        <begin position="32"/>
        <end position="66"/>
    </location>
</feature>
<accession>A0A453B521</accession>
<reference evidence="8" key="1">
    <citation type="journal article" date="2014" name="Science">
        <title>Ancient hybridizations among the ancestral genomes of bread wheat.</title>
        <authorList>
            <consortium name="International Wheat Genome Sequencing Consortium,"/>
            <person name="Marcussen T."/>
            <person name="Sandve S.R."/>
            <person name="Heier L."/>
            <person name="Spannagl M."/>
            <person name="Pfeifer M."/>
            <person name="Jakobsen K.S."/>
            <person name="Wulff B.B."/>
            <person name="Steuernagel B."/>
            <person name="Mayer K.F."/>
            <person name="Olsen O.A."/>
        </authorList>
    </citation>
    <scope>NUCLEOTIDE SEQUENCE [LARGE SCALE GENOMIC DNA]</scope>
    <source>
        <strain evidence="8">cv. AL8/78</strain>
    </source>
</reference>
<dbReference type="Gramene" id="AET2Gv20367600.1">
    <property type="protein sequence ID" value="AET2Gv20367600.1"/>
    <property type="gene ID" value="AET2Gv20367600"/>
</dbReference>